<evidence type="ECO:0000313" key="1">
    <source>
        <dbReference type="EMBL" id="CAA9892234.1"/>
    </source>
</evidence>
<protein>
    <submittedName>
        <fullName evidence="1">Uncharacterized protein</fullName>
    </submittedName>
</protein>
<gene>
    <name evidence="1" type="ORF">METHB2_600029</name>
</gene>
<proteinExistence type="predicted"/>
<keyword evidence="2" id="KW-1185">Reference proteome</keyword>
<sequence length="160" mass="18302">MAEIFFSSSMSFLQSINEHLGLKQVITHGGKTMLRIARNRLGLRGFFLKINDSERTIRSDDAKVMTLIQWHRQGCHRHIGLMVQMKLNHLVNVHAIDMIGTKDCHYVGAVMFYQPQVLVDGVSSALEPFRATAHLGRHDSYEVVRNDIRNRPCPSYVLDQ</sequence>
<dbReference type="Proteomes" id="UP000494216">
    <property type="component" value="Unassembled WGS sequence"/>
</dbReference>
<evidence type="ECO:0000313" key="2">
    <source>
        <dbReference type="Proteomes" id="UP000494216"/>
    </source>
</evidence>
<reference evidence="1 2" key="1">
    <citation type="submission" date="2020-02" db="EMBL/GenBank/DDBJ databases">
        <authorList>
            <person name="Hogendoorn C."/>
        </authorList>
    </citation>
    <scope>NUCLEOTIDE SEQUENCE [LARGE SCALE GENOMIC DNA]</scope>
    <source>
        <strain evidence="1">METHB21</strain>
    </source>
</reference>
<comment type="caution">
    <text evidence="1">The sequence shown here is derived from an EMBL/GenBank/DDBJ whole genome shotgun (WGS) entry which is preliminary data.</text>
</comment>
<name>A0A8S0X2V8_9GAMM</name>
<dbReference type="EMBL" id="CADCXN010000092">
    <property type="protein sequence ID" value="CAA9892234.1"/>
    <property type="molecule type" value="Genomic_DNA"/>
</dbReference>
<accession>A0A8S0X2V8</accession>
<dbReference type="AlphaFoldDB" id="A0A8S0X2V8"/>
<organism evidence="1 2">
    <name type="scientific">Candidatus Methylobacter favarea</name>
    <dbReference type="NCBI Taxonomy" id="2707345"/>
    <lineage>
        <taxon>Bacteria</taxon>
        <taxon>Pseudomonadati</taxon>
        <taxon>Pseudomonadota</taxon>
        <taxon>Gammaproteobacteria</taxon>
        <taxon>Methylococcales</taxon>
        <taxon>Methylococcaceae</taxon>
        <taxon>Methylobacter</taxon>
    </lineage>
</organism>